<feature type="domain" description="Cyclic-phosphate processing Receiver" evidence="1">
    <location>
        <begin position="2"/>
        <end position="85"/>
    </location>
</feature>
<dbReference type="Pfam" id="PF20274">
    <property type="entry name" value="cREC_REC"/>
    <property type="match status" value="1"/>
</dbReference>
<keyword evidence="2" id="KW-0132">Cell division</keyword>
<organism evidence="2 3">
    <name type="scientific">Paenibacillus lentus</name>
    <dbReference type="NCBI Taxonomy" id="1338368"/>
    <lineage>
        <taxon>Bacteria</taxon>
        <taxon>Bacillati</taxon>
        <taxon>Bacillota</taxon>
        <taxon>Bacilli</taxon>
        <taxon>Bacillales</taxon>
        <taxon>Paenibacillaceae</taxon>
        <taxon>Paenibacillus</taxon>
    </lineage>
</organism>
<dbReference type="KEGG" id="plen:EIM92_15465"/>
<sequence>MIHVYMDDLRRCPIGFTLVRTVDECIELLRISEVDILSLDYDMGPGEKTGAEVASAIAREGLYPREIFLHTSSIAGKKSMYEILHQNKPESVILHNGPIPFDRLDEIESLTRRSARK</sequence>
<protein>
    <submittedName>
        <fullName evidence="2">Cell division protein FtsJ</fullName>
    </submittedName>
</protein>
<accession>A0A3S8RWJ4</accession>
<dbReference type="GO" id="GO:0051301">
    <property type="term" value="P:cell division"/>
    <property type="evidence" value="ECO:0007669"/>
    <property type="project" value="UniProtKB-KW"/>
</dbReference>
<evidence type="ECO:0000259" key="1">
    <source>
        <dbReference type="Pfam" id="PF20274"/>
    </source>
</evidence>
<gene>
    <name evidence="2" type="ORF">EIM92_15465</name>
</gene>
<evidence type="ECO:0000313" key="3">
    <source>
        <dbReference type="Proteomes" id="UP000273145"/>
    </source>
</evidence>
<dbReference type="OrthoDB" id="2614698at2"/>
<dbReference type="Proteomes" id="UP000273145">
    <property type="component" value="Chromosome"/>
</dbReference>
<dbReference type="EMBL" id="CP034248">
    <property type="protein sequence ID" value="AZK47379.1"/>
    <property type="molecule type" value="Genomic_DNA"/>
</dbReference>
<name>A0A3S8RWJ4_9BACL</name>
<reference evidence="2 3" key="1">
    <citation type="submission" date="2018-11" db="EMBL/GenBank/DDBJ databases">
        <title>Genome sequencing of Paenibacillus lentus DSM25539(T).</title>
        <authorList>
            <person name="Kook J.-K."/>
            <person name="Park S.-N."/>
            <person name="Lim Y.K."/>
        </authorList>
    </citation>
    <scope>NUCLEOTIDE SEQUENCE [LARGE SCALE GENOMIC DNA]</scope>
    <source>
        <strain evidence="2 3">DSM 25539</strain>
    </source>
</reference>
<dbReference type="InterPro" id="IPR046909">
    <property type="entry name" value="cREC_REC"/>
</dbReference>
<keyword evidence="3" id="KW-1185">Reference proteome</keyword>
<keyword evidence="2" id="KW-0131">Cell cycle</keyword>
<proteinExistence type="predicted"/>
<evidence type="ECO:0000313" key="2">
    <source>
        <dbReference type="EMBL" id="AZK47379.1"/>
    </source>
</evidence>
<dbReference type="AlphaFoldDB" id="A0A3S8RWJ4"/>